<dbReference type="AlphaFoldDB" id="A0AAW6AZT2"/>
<evidence type="ECO:0000313" key="6">
    <source>
        <dbReference type="EMBL" id="MCK0085718.1"/>
    </source>
</evidence>
<dbReference type="GO" id="GO:0016788">
    <property type="term" value="F:hydrolase activity, acting on ester bonds"/>
    <property type="evidence" value="ECO:0007669"/>
    <property type="project" value="InterPro"/>
</dbReference>
<keyword evidence="2" id="KW-0479">Metal-binding</keyword>
<protein>
    <submittedName>
        <fullName evidence="6">M14 family metallopeptidase</fullName>
    </submittedName>
</protein>
<dbReference type="GO" id="GO:0046872">
    <property type="term" value="F:metal ion binding"/>
    <property type="evidence" value="ECO:0007669"/>
    <property type="project" value="UniProtKB-KW"/>
</dbReference>
<feature type="domain" description="Succinylglutamate desuccinylase/Aspartoacylase catalytic" evidence="5">
    <location>
        <begin position="32"/>
        <end position="123"/>
    </location>
</feature>
<dbReference type="GeneID" id="57971105"/>
<proteinExistence type="predicted"/>
<organism evidence="6 8">
    <name type="scientific">Clostridium symbiosum</name>
    <name type="common">Bacteroides symbiosus</name>
    <dbReference type="NCBI Taxonomy" id="1512"/>
    <lineage>
        <taxon>Bacteria</taxon>
        <taxon>Bacillati</taxon>
        <taxon>Bacillota</taxon>
        <taxon>Clostridia</taxon>
        <taxon>Lachnospirales</taxon>
        <taxon>Lachnospiraceae</taxon>
        <taxon>Otoolea</taxon>
    </lineage>
</organism>
<evidence type="ECO:0000313" key="7">
    <source>
        <dbReference type="EMBL" id="MDB2003033.1"/>
    </source>
</evidence>
<dbReference type="Proteomes" id="UP001203136">
    <property type="component" value="Unassembled WGS sequence"/>
</dbReference>
<dbReference type="PANTHER" id="PTHR37326:SF1">
    <property type="entry name" value="BLL3975 PROTEIN"/>
    <property type="match status" value="1"/>
</dbReference>
<keyword evidence="4" id="KW-0862">Zinc</keyword>
<dbReference type="InterPro" id="IPR053138">
    <property type="entry name" value="N-alpha-Ac-DABA_deacetylase"/>
</dbReference>
<dbReference type="RefSeq" id="WP_003510671.1">
    <property type="nucleotide sequence ID" value="NZ_BAABZD010000004.1"/>
</dbReference>
<reference evidence="6" key="1">
    <citation type="journal article" date="2022" name="Cell Host Microbe">
        <title>Colonization of the live biotherapeutic product VE303 and modulation of the microbiota and metabolites in healthy volunteers.</title>
        <authorList>
            <person name="Dsouza M."/>
            <person name="Menon R."/>
            <person name="Crossette E."/>
            <person name="Bhattarai S.K."/>
            <person name="Schneider J."/>
            <person name="Kim Y.G."/>
            <person name="Reddy S."/>
            <person name="Caballero S."/>
            <person name="Felix C."/>
            <person name="Cornacchione L."/>
            <person name="Hendrickson J."/>
            <person name="Watson A.R."/>
            <person name="Minot S.S."/>
            <person name="Greenfield N."/>
            <person name="Schopf L."/>
            <person name="Szabady R."/>
            <person name="Patarroyo J."/>
            <person name="Smith W."/>
            <person name="Harrison P."/>
            <person name="Kuijper E.J."/>
            <person name="Kelly C.P."/>
            <person name="Olle B."/>
            <person name="Bobilev D."/>
            <person name="Silber J.L."/>
            <person name="Bucci V."/>
            <person name="Roberts B."/>
            <person name="Faith J."/>
            <person name="Norman J.M."/>
        </authorList>
    </citation>
    <scope>NUCLEOTIDE SEQUENCE</scope>
    <source>
        <strain evidence="6">VE303-04</strain>
    </source>
</reference>
<dbReference type="PANTHER" id="PTHR37326">
    <property type="entry name" value="BLL3975 PROTEIN"/>
    <property type="match status" value="1"/>
</dbReference>
<dbReference type="Pfam" id="PF24827">
    <property type="entry name" value="AstE_AspA_cat"/>
    <property type="match status" value="1"/>
</dbReference>
<dbReference type="SUPFAM" id="SSF53187">
    <property type="entry name" value="Zn-dependent exopeptidases"/>
    <property type="match status" value="1"/>
</dbReference>
<evidence type="ECO:0000259" key="5">
    <source>
        <dbReference type="Pfam" id="PF24827"/>
    </source>
</evidence>
<accession>A0AAW6AZT2</accession>
<comment type="cofactor">
    <cofactor evidence="1">
        <name>Zn(2+)</name>
        <dbReference type="ChEBI" id="CHEBI:29105"/>
    </cofactor>
</comment>
<name>A0AAW6AZT2_CLOSY</name>
<sequence length="312" mass="34949">MRQELIYSMKNIHRDDFNIYGYRFGKNGVKAACIVGSLRGHEVQQLYICSLLVKLLKDIELHGGIVGDNEILVIPSVNYPAMNVGKHFWSTDNSDINRLFPGDATGETTKRLAAGVFDKVKDYGYGIQFGSLYMTGDYVPHVRMMETGYHNPGLANLFGLPYVVMRKPTPYDTATLNYNWQMNGTNAFTVYSASTEAVNEPSARQAASSVLRFLTRMGIIRYSSHSGYIASVIREEDLTNVKTDRAGFFRRETWPGAEVLRGDLMATIIEPGSGEVISRLLAPTDGIVFFAHSQPMVMERAIVFKIIRRLHA</sequence>
<dbReference type="EMBL" id="JAINVB010000001">
    <property type="protein sequence ID" value="MCK0085718.1"/>
    <property type="molecule type" value="Genomic_DNA"/>
</dbReference>
<evidence type="ECO:0000256" key="1">
    <source>
        <dbReference type="ARBA" id="ARBA00001947"/>
    </source>
</evidence>
<keyword evidence="3" id="KW-0378">Hydrolase</keyword>
<dbReference type="CDD" id="cd06253">
    <property type="entry name" value="M14_ASTE_ASPA-like"/>
    <property type="match status" value="1"/>
</dbReference>
<evidence type="ECO:0000256" key="2">
    <source>
        <dbReference type="ARBA" id="ARBA00022723"/>
    </source>
</evidence>
<dbReference type="EMBL" id="JAQLGM010000117">
    <property type="protein sequence ID" value="MDB2003033.1"/>
    <property type="molecule type" value="Genomic_DNA"/>
</dbReference>
<reference evidence="7" key="2">
    <citation type="submission" date="2023-01" db="EMBL/GenBank/DDBJ databases">
        <title>Human gut microbiome strain richness.</title>
        <authorList>
            <person name="Chen-Liaw A."/>
        </authorList>
    </citation>
    <scope>NUCLEOTIDE SEQUENCE</scope>
    <source>
        <strain evidence="7">B1_m1001713B170214d0_201011</strain>
    </source>
</reference>
<dbReference type="Gene3D" id="3.40.630.10">
    <property type="entry name" value="Zn peptidases"/>
    <property type="match status" value="1"/>
</dbReference>
<dbReference type="Proteomes" id="UP001300871">
    <property type="component" value="Unassembled WGS sequence"/>
</dbReference>
<gene>
    <name evidence="6" type="ORF">K5I21_07525</name>
    <name evidence="7" type="ORF">PM006_22755</name>
</gene>
<dbReference type="InterPro" id="IPR055438">
    <property type="entry name" value="AstE_AspA_cat"/>
</dbReference>
<evidence type="ECO:0000313" key="8">
    <source>
        <dbReference type="Proteomes" id="UP001203136"/>
    </source>
</evidence>
<evidence type="ECO:0000256" key="3">
    <source>
        <dbReference type="ARBA" id="ARBA00022801"/>
    </source>
</evidence>
<evidence type="ECO:0000256" key="4">
    <source>
        <dbReference type="ARBA" id="ARBA00022833"/>
    </source>
</evidence>
<comment type="caution">
    <text evidence="6">The sequence shown here is derived from an EMBL/GenBank/DDBJ whole genome shotgun (WGS) entry which is preliminary data.</text>
</comment>